<organism evidence="6 7">
    <name type="scientific">Clostridium paraputrificum</name>
    <dbReference type="NCBI Taxonomy" id="29363"/>
    <lineage>
        <taxon>Bacteria</taxon>
        <taxon>Bacillati</taxon>
        <taxon>Bacillota</taxon>
        <taxon>Clostridia</taxon>
        <taxon>Eubacteriales</taxon>
        <taxon>Clostridiaceae</taxon>
        <taxon>Clostridium</taxon>
    </lineage>
</organism>
<keyword evidence="7" id="KW-1185">Reference proteome</keyword>
<dbReference type="Gene3D" id="6.10.250.3150">
    <property type="match status" value="1"/>
</dbReference>
<dbReference type="EMBL" id="MAPZ01000009">
    <property type="protein sequence ID" value="OBY12256.1"/>
    <property type="molecule type" value="Genomic_DNA"/>
</dbReference>
<dbReference type="Proteomes" id="UP000092714">
    <property type="component" value="Unassembled WGS sequence"/>
</dbReference>
<evidence type="ECO:0000256" key="2">
    <source>
        <dbReference type="SAM" id="Coils"/>
    </source>
</evidence>
<dbReference type="eggNOG" id="COG4942">
    <property type="taxonomic scope" value="Bacteria"/>
</dbReference>
<evidence type="ECO:0000313" key="6">
    <source>
        <dbReference type="EMBL" id="OBY12256.1"/>
    </source>
</evidence>
<keyword evidence="2" id="KW-0175">Coiled coil</keyword>
<dbReference type="Pfam" id="PF06725">
    <property type="entry name" value="3D"/>
    <property type="match status" value="1"/>
</dbReference>
<name>A0A1B8RU08_9CLOT</name>
<dbReference type="SUPFAM" id="SSF50685">
    <property type="entry name" value="Barwin-like endoglucanases"/>
    <property type="match status" value="1"/>
</dbReference>
<dbReference type="CDD" id="cd22786">
    <property type="entry name" value="DPBB_YuiC-like"/>
    <property type="match status" value="1"/>
</dbReference>
<dbReference type="GO" id="GO:0004553">
    <property type="term" value="F:hydrolase activity, hydrolyzing O-glycosyl compounds"/>
    <property type="evidence" value="ECO:0007669"/>
    <property type="project" value="InterPro"/>
</dbReference>
<dbReference type="GO" id="GO:0009254">
    <property type="term" value="P:peptidoglycan turnover"/>
    <property type="evidence" value="ECO:0007669"/>
    <property type="project" value="InterPro"/>
</dbReference>
<dbReference type="PANTHER" id="PTHR39160:SF4">
    <property type="entry name" value="RESUSCITATION-PROMOTING FACTOR RPFB"/>
    <property type="match status" value="1"/>
</dbReference>
<gene>
    <name evidence="6" type="ORF">CP373A1_01290</name>
</gene>
<feature type="coiled-coil region" evidence="2">
    <location>
        <begin position="157"/>
        <end position="216"/>
    </location>
</feature>
<accession>A0A1B8RU08</accession>
<sequence>MKKKVFTLFLSIFFVFSISSRAFATKELDQNRSDFNEISSSLKDIDNEISKLNDEIYSIEKDIKNNELEIQKTKKEIQTIENKIDGLKIEISENEEVLSHRIREMYKNGSTANITVLLSLLESNSFSEMSDRLYAYQSIIKMDKKLIEDNKAKMSELEKSSEAINHKQENLQAINEDINKKLSLTKEKKAEVDKKKADLLSEKEKIANKIKENEEKLISHQLSVVYSDNPTYRQLNDAIVNLKGLLPQISTTSVKSKINSAISEAKYKLSLMNDNSNSSNDDNNTSYKATYQMEATAYYGHGITAMGTKPVRDPNGLSTVAVDKNVIPLGSKLYIPGYGYAIAADTGGAIKEMKIDLFMNTQEECYAFGRRKVTVHVIAYPGEW</sequence>
<dbReference type="InterPro" id="IPR057309">
    <property type="entry name" value="PcsB_CC"/>
</dbReference>
<dbReference type="RefSeq" id="WP_065254216.1">
    <property type="nucleotide sequence ID" value="NZ_CABJAZ010000003.1"/>
</dbReference>
<feature type="domain" description="Peptidoglycan hydrolase PcsB coiled-coil" evidence="5">
    <location>
        <begin position="84"/>
        <end position="159"/>
    </location>
</feature>
<keyword evidence="1 3" id="KW-0732">Signal</keyword>
<feature type="chain" id="PRO_5008613520" evidence="3">
    <location>
        <begin position="25"/>
        <end position="384"/>
    </location>
</feature>
<dbReference type="AlphaFoldDB" id="A0A1B8RU08"/>
<dbReference type="InterPro" id="IPR036908">
    <property type="entry name" value="RlpA-like_sf"/>
</dbReference>
<dbReference type="Gene3D" id="2.40.40.10">
    <property type="entry name" value="RlpA-like domain"/>
    <property type="match status" value="1"/>
</dbReference>
<feature type="coiled-coil region" evidence="2">
    <location>
        <begin position="35"/>
        <end position="97"/>
    </location>
</feature>
<feature type="domain" description="3D" evidence="4">
    <location>
        <begin position="318"/>
        <end position="378"/>
    </location>
</feature>
<dbReference type="PANTHER" id="PTHR39160">
    <property type="entry name" value="CELL WALL-BINDING PROTEIN YOCH"/>
    <property type="match status" value="1"/>
</dbReference>
<evidence type="ECO:0000256" key="1">
    <source>
        <dbReference type="ARBA" id="ARBA00022729"/>
    </source>
</evidence>
<protein>
    <submittedName>
        <fullName evidence="6">Uncharacterized protein</fullName>
    </submittedName>
</protein>
<dbReference type="eggNOG" id="COG3584">
    <property type="taxonomic scope" value="Bacteria"/>
</dbReference>
<dbReference type="Pfam" id="PF24568">
    <property type="entry name" value="CC_PcsB"/>
    <property type="match status" value="1"/>
</dbReference>
<proteinExistence type="predicted"/>
<dbReference type="InterPro" id="IPR010611">
    <property type="entry name" value="3D_dom"/>
</dbReference>
<dbReference type="GO" id="GO:0019867">
    <property type="term" value="C:outer membrane"/>
    <property type="evidence" value="ECO:0007669"/>
    <property type="project" value="InterPro"/>
</dbReference>
<evidence type="ECO:0000259" key="4">
    <source>
        <dbReference type="Pfam" id="PF06725"/>
    </source>
</evidence>
<evidence type="ECO:0000256" key="3">
    <source>
        <dbReference type="SAM" id="SignalP"/>
    </source>
</evidence>
<feature type="signal peptide" evidence="3">
    <location>
        <begin position="1"/>
        <end position="24"/>
    </location>
</feature>
<comment type="caution">
    <text evidence="6">The sequence shown here is derived from an EMBL/GenBank/DDBJ whole genome shotgun (WGS) entry which is preliminary data.</text>
</comment>
<evidence type="ECO:0000313" key="7">
    <source>
        <dbReference type="Proteomes" id="UP000092714"/>
    </source>
</evidence>
<dbReference type="InterPro" id="IPR051933">
    <property type="entry name" value="Resuscitation_pf_RpfB"/>
</dbReference>
<reference evidence="6 7" key="1">
    <citation type="submission" date="2016-06" db="EMBL/GenBank/DDBJ databases">
        <authorList>
            <person name="Kjaerup R.B."/>
            <person name="Dalgaard T.S."/>
            <person name="Juul-Madsen H.R."/>
        </authorList>
    </citation>
    <scope>NUCLEOTIDE SEQUENCE [LARGE SCALE GENOMIC DNA]</scope>
    <source>
        <strain evidence="6 7">373-A1</strain>
    </source>
</reference>
<dbReference type="OrthoDB" id="9798935at2"/>
<evidence type="ECO:0000259" key="5">
    <source>
        <dbReference type="Pfam" id="PF24568"/>
    </source>
</evidence>